<dbReference type="RefSeq" id="WP_114187281.1">
    <property type="nucleotide sequence ID" value="NZ_BJYU01000035.1"/>
</dbReference>
<comment type="catalytic activity">
    <reaction evidence="12">
        <text>N-succinyl-(2S,6S)-2,6-diaminopimelate + H2O = (2S,6S)-2,6-diaminopimelate + succinate</text>
        <dbReference type="Rhea" id="RHEA:22608"/>
        <dbReference type="ChEBI" id="CHEBI:15377"/>
        <dbReference type="ChEBI" id="CHEBI:30031"/>
        <dbReference type="ChEBI" id="CHEBI:57609"/>
        <dbReference type="ChEBI" id="CHEBI:58087"/>
        <dbReference type="EC" id="3.5.1.18"/>
    </reaction>
</comment>
<comment type="caution">
    <text evidence="14">The sequence shown here is derived from an EMBL/GenBank/DDBJ whole genome shotgun (WGS) entry which is preliminary data.</text>
</comment>
<dbReference type="OrthoDB" id="9809784at2"/>
<dbReference type="InterPro" id="IPR001261">
    <property type="entry name" value="ArgE/DapE_CS"/>
</dbReference>
<dbReference type="InterPro" id="IPR002933">
    <property type="entry name" value="Peptidase_M20"/>
</dbReference>
<evidence type="ECO:0000256" key="7">
    <source>
        <dbReference type="ARBA" id="ARBA00022605"/>
    </source>
</evidence>
<dbReference type="Pfam" id="PF01546">
    <property type="entry name" value="Peptidase_M20"/>
    <property type="match status" value="1"/>
</dbReference>
<dbReference type="CDD" id="cd08659">
    <property type="entry name" value="M20_ArgE_DapE-like"/>
    <property type="match status" value="1"/>
</dbReference>
<dbReference type="GO" id="GO:0009014">
    <property type="term" value="F:succinyl-diaminopimelate desuccinylase activity"/>
    <property type="evidence" value="ECO:0007669"/>
    <property type="project" value="UniProtKB-EC"/>
</dbReference>
<dbReference type="SUPFAM" id="SSF55031">
    <property type="entry name" value="Bacterial exopeptidase dimerisation domain"/>
    <property type="match status" value="1"/>
</dbReference>
<dbReference type="Proteomes" id="UP000321085">
    <property type="component" value="Unassembled WGS sequence"/>
</dbReference>
<feature type="domain" description="Peptidase M20 dimerisation" evidence="13">
    <location>
        <begin position="172"/>
        <end position="274"/>
    </location>
</feature>
<organism evidence="14 15">
    <name type="scientific">Microvirga aerophila</name>
    <dbReference type="NCBI Taxonomy" id="670291"/>
    <lineage>
        <taxon>Bacteria</taxon>
        <taxon>Pseudomonadati</taxon>
        <taxon>Pseudomonadota</taxon>
        <taxon>Alphaproteobacteria</taxon>
        <taxon>Hyphomicrobiales</taxon>
        <taxon>Methylobacteriaceae</taxon>
        <taxon>Microvirga</taxon>
    </lineage>
</organism>
<dbReference type="InterPro" id="IPR010182">
    <property type="entry name" value="ArgE/DapE"/>
</dbReference>
<keyword evidence="15" id="KW-1185">Reference proteome</keyword>
<evidence type="ECO:0000256" key="3">
    <source>
        <dbReference type="ARBA" id="ARBA00005130"/>
    </source>
</evidence>
<comment type="pathway">
    <text evidence="3">Amino-acid biosynthesis; L-lysine biosynthesis via DAP pathway; LL-2,6-diaminopimelate from (S)-tetrahydrodipicolinate (succinylase route): step 3/3.</text>
</comment>
<evidence type="ECO:0000256" key="2">
    <source>
        <dbReference type="ARBA" id="ARBA00001947"/>
    </source>
</evidence>
<evidence type="ECO:0000313" key="15">
    <source>
        <dbReference type="Proteomes" id="UP000321085"/>
    </source>
</evidence>
<dbReference type="PANTHER" id="PTHR43808">
    <property type="entry name" value="ACETYLORNITHINE DEACETYLASE"/>
    <property type="match status" value="1"/>
</dbReference>
<dbReference type="NCBIfam" id="TIGR01910">
    <property type="entry name" value="DapE-ArgE"/>
    <property type="match status" value="1"/>
</dbReference>
<dbReference type="EMBL" id="BJYU01000035">
    <property type="protein sequence ID" value="GEO15122.1"/>
    <property type="molecule type" value="Genomic_DNA"/>
</dbReference>
<dbReference type="InterPro" id="IPR036264">
    <property type="entry name" value="Bact_exopeptidase_dim_dom"/>
</dbReference>
<sequence length="373" mass="39122">MSTSPAVALTQALIRQNTVNPPGNEAQCAALVAKRLEESGFTVTAIPFGEGRTNLIARIGGRDALPIAFTGHLDTVPLGLQPWTVDPFGGDIDGDRVFGRGSSDMKGGVAAFVEACIAHHAALEKGPGAVLIITAGEETGSEGAYHLCRQAGLPDAAGALIVAEPTSNTPLIGHKGALWLKAVAGGVTAHGSMPEKGDNAVIKAAHAVVRLTDFDFNVQRHAVLGGPTLNIGTFHGGLNTNSVPDRAEVSLDIRTVPGQAHASVREMVGRFLGNEMEISPIIDVPAVWTDPSNPWIRRVFEIMTPLLGAAPVPQGATYFTDASALTPAMGNLPTVILGPGEAAMAHQTDEYCLIWRIDQAVEAYGRIIEDWCQ</sequence>
<dbReference type="Gene3D" id="3.30.70.360">
    <property type="match status" value="1"/>
</dbReference>
<evidence type="ECO:0000256" key="9">
    <source>
        <dbReference type="ARBA" id="ARBA00022801"/>
    </source>
</evidence>
<keyword evidence="11" id="KW-0170">Cobalt</keyword>
<dbReference type="PANTHER" id="PTHR43808:SF8">
    <property type="entry name" value="PEPTIDASE M20 DIMERISATION DOMAIN-CONTAINING PROTEIN"/>
    <property type="match status" value="1"/>
</dbReference>
<dbReference type="InterPro" id="IPR050072">
    <property type="entry name" value="Peptidase_M20A"/>
</dbReference>
<evidence type="ECO:0000256" key="11">
    <source>
        <dbReference type="ARBA" id="ARBA00023285"/>
    </source>
</evidence>
<evidence type="ECO:0000256" key="6">
    <source>
        <dbReference type="ARBA" id="ARBA00016853"/>
    </source>
</evidence>
<dbReference type="PROSITE" id="PS00758">
    <property type="entry name" value="ARGE_DAPE_CPG2_1"/>
    <property type="match status" value="1"/>
</dbReference>
<keyword evidence="8" id="KW-0479">Metal-binding</keyword>
<evidence type="ECO:0000313" key="14">
    <source>
        <dbReference type="EMBL" id="GEO15122.1"/>
    </source>
</evidence>
<name>A0A512BT66_9HYPH</name>
<dbReference type="GO" id="GO:0009089">
    <property type="term" value="P:lysine biosynthetic process via diaminopimelate"/>
    <property type="evidence" value="ECO:0007669"/>
    <property type="project" value="UniProtKB-UniPathway"/>
</dbReference>
<dbReference type="Pfam" id="PF07687">
    <property type="entry name" value="M20_dimer"/>
    <property type="match status" value="1"/>
</dbReference>
<evidence type="ECO:0000256" key="12">
    <source>
        <dbReference type="ARBA" id="ARBA00051301"/>
    </source>
</evidence>
<evidence type="ECO:0000259" key="13">
    <source>
        <dbReference type="Pfam" id="PF07687"/>
    </source>
</evidence>
<evidence type="ECO:0000256" key="8">
    <source>
        <dbReference type="ARBA" id="ARBA00022723"/>
    </source>
</evidence>
<accession>A0A512BT66</accession>
<dbReference type="UniPathway" id="UPA00034">
    <property type="reaction ID" value="UER00021"/>
</dbReference>
<comment type="cofactor">
    <cofactor evidence="2">
        <name>Zn(2+)</name>
        <dbReference type="ChEBI" id="CHEBI:29105"/>
    </cofactor>
</comment>
<dbReference type="InterPro" id="IPR011650">
    <property type="entry name" value="Peptidase_M20_dimer"/>
</dbReference>
<comment type="cofactor">
    <cofactor evidence="1">
        <name>Co(2+)</name>
        <dbReference type="ChEBI" id="CHEBI:48828"/>
    </cofactor>
</comment>
<evidence type="ECO:0000256" key="10">
    <source>
        <dbReference type="ARBA" id="ARBA00022833"/>
    </source>
</evidence>
<keyword evidence="7" id="KW-0028">Amino-acid biosynthesis</keyword>
<reference evidence="14 15" key="1">
    <citation type="submission" date="2019-07" db="EMBL/GenBank/DDBJ databases">
        <title>Whole genome shotgun sequence of Microvirga aerophila NBRC 106136.</title>
        <authorList>
            <person name="Hosoyama A."/>
            <person name="Uohara A."/>
            <person name="Ohji S."/>
            <person name="Ichikawa N."/>
        </authorList>
    </citation>
    <scope>NUCLEOTIDE SEQUENCE [LARGE SCALE GENOMIC DNA]</scope>
    <source>
        <strain evidence="14 15">NBRC 106136</strain>
    </source>
</reference>
<dbReference type="GO" id="GO:0046872">
    <property type="term" value="F:metal ion binding"/>
    <property type="evidence" value="ECO:0007669"/>
    <property type="project" value="UniProtKB-KW"/>
</dbReference>
<proteinExistence type="inferred from homology"/>
<dbReference type="AlphaFoldDB" id="A0A512BT66"/>
<keyword evidence="10" id="KW-0862">Zinc</keyword>
<protein>
    <recommendedName>
        <fullName evidence="6">Probable succinyl-diaminopimelate desuccinylase</fullName>
        <ecNumber evidence="5">3.5.1.18</ecNumber>
    </recommendedName>
</protein>
<keyword evidence="9" id="KW-0378">Hydrolase</keyword>
<evidence type="ECO:0000256" key="4">
    <source>
        <dbReference type="ARBA" id="ARBA00006247"/>
    </source>
</evidence>
<evidence type="ECO:0000256" key="5">
    <source>
        <dbReference type="ARBA" id="ARBA00011921"/>
    </source>
</evidence>
<dbReference type="SUPFAM" id="SSF53187">
    <property type="entry name" value="Zn-dependent exopeptidases"/>
    <property type="match status" value="1"/>
</dbReference>
<dbReference type="Gene3D" id="3.40.630.10">
    <property type="entry name" value="Zn peptidases"/>
    <property type="match status" value="1"/>
</dbReference>
<evidence type="ECO:0000256" key="1">
    <source>
        <dbReference type="ARBA" id="ARBA00001941"/>
    </source>
</evidence>
<gene>
    <name evidence="14" type="ORF">MAE02_28180</name>
</gene>
<dbReference type="EC" id="3.5.1.18" evidence="5"/>
<comment type="similarity">
    <text evidence="4">Belongs to the peptidase M20A family.</text>
</comment>